<gene>
    <name evidence="3" type="ORF">B0I29_101649</name>
</gene>
<dbReference type="Pfam" id="PF21320">
    <property type="entry name" value="WHD_Rv2258c"/>
    <property type="match status" value="1"/>
</dbReference>
<feature type="domain" description="Methyltransferase" evidence="1">
    <location>
        <begin position="171"/>
        <end position="280"/>
    </location>
</feature>
<dbReference type="EMBL" id="QLMJ01000001">
    <property type="protein sequence ID" value="RAK43519.1"/>
    <property type="molecule type" value="Genomic_DNA"/>
</dbReference>
<dbReference type="SUPFAM" id="SSF46785">
    <property type="entry name" value="Winged helix' DNA-binding domain"/>
    <property type="match status" value="1"/>
</dbReference>
<dbReference type="Proteomes" id="UP000249341">
    <property type="component" value="Unassembled WGS sequence"/>
</dbReference>
<keyword evidence="4" id="KW-1185">Reference proteome</keyword>
<dbReference type="SUPFAM" id="SSF53335">
    <property type="entry name" value="S-adenosyl-L-methionine-dependent methyltransferases"/>
    <property type="match status" value="1"/>
</dbReference>
<organism evidence="3 4">
    <name type="scientific">Actinoplanes lutulentus</name>
    <dbReference type="NCBI Taxonomy" id="1287878"/>
    <lineage>
        <taxon>Bacteria</taxon>
        <taxon>Bacillati</taxon>
        <taxon>Actinomycetota</taxon>
        <taxon>Actinomycetes</taxon>
        <taxon>Micromonosporales</taxon>
        <taxon>Micromonosporaceae</taxon>
        <taxon>Actinoplanes</taxon>
    </lineage>
</organism>
<keyword evidence="3" id="KW-0808">Transferase</keyword>
<reference evidence="3 4" key="1">
    <citation type="submission" date="2018-06" db="EMBL/GenBank/DDBJ databases">
        <title>Genomic Encyclopedia of Type Strains, Phase III (KMG-III): the genomes of soil and plant-associated and newly described type strains.</title>
        <authorList>
            <person name="Whitman W."/>
        </authorList>
    </citation>
    <scope>NUCLEOTIDE SEQUENCE [LARGE SCALE GENOMIC DNA]</scope>
    <source>
        <strain evidence="3 4">CGMCC 4.7090</strain>
    </source>
</reference>
<dbReference type="InterPro" id="IPR048711">
    <property type="entry name" value="WHD_Rv2258c"/>
</dbReference>
<dbReference type="RefSeq" id="WP_111647260.1">
    <property type="nucleotide sequence ID" value="NZ_JACHWI010000001.1"/>
</dbReference>
<sequence>MTNSTLDEARVEAFAGRLITDFAGAASTAMTVLGDRLGLYRAMTGPITAGELARKTGLHPRLVTEWLRQQTVSGYVTVDGDTFELPFEHALALSVVDSPVHLVAAGEIITGYFQSLEKLEAAFRGDGGLAGDEVPGCTYHGIERYFRTAYVNQLEQAWFPAVPGLVEKLAAGARIADVGCGHGFAGLLIGRTWPSATVLGFDNHEPSIATARARAIEAGSPANVSFHVADSGAIGGHGPYDVVVFFDALHDLGDPAAALRAAHASLNPGGIVVAVEPWSADDWTTTIGMPITRIGYASSTALCTPTSLGQPGAYGLGTLGGPAERLRLLAEAGFTDAILAADTGFNLVLSATKGDLAGSSSAR</sequence>
<dbReference type="InterPro" id="IPR036390">
    <property type="entry name" value="WH_DNA-bd_sf"/>
</dbReference>
<dbReference type="InterPro" id="IPR029063">
    <property type="entry name" value="SAM-dependent_MTases_sf"/>
</dbReference>
<proteinExistence type="predicted"/>
<evidence type="ECO:0000313" key="4">
    <source>
        <dbReference type="Proteomes" id="UP000249341"/>
    </source>
</evidence>
<evidence type="ECO:0000259" key="2">
    <source>
        <dbReference type="Pfam" id="PF21320"/>
    </source>
</evidence>
<protein>
    <submittedName>
        <fullName evidence="3">Methyltransferase family protein</fullName>
    </submittedName>
</protein>
<name>A0A327ZLK9_9ACTN</name>
<dbReference type="GO" id="GO:0008168">
    <property type="term" value="F:methyltransferase activity"/>
    <property type="evidence" value="ECO:0007669"/>
    <property type="project" value="UniProtKB-KW"/>
</dbReference>
<comment type="caution">
    <text evidence="3">The sequence shown here is derived from an EMBL/GenBank/DDBJ whole genome shotgun (WGS) entry which is preliminary data.</text>
</comment>
<dbReference type="Pfam" id="PF13847">
    <property type="entry name" value="Methyltransf_31"/>
    <property type="match status" value="1"/>
</dbReference>
<dbReference type="Gene3D" id="3.40.50.150">
    <property type="entry name" value="Vaccinia Virus protein VP39"/>
    <property type="match status" value="1"/>
</dbReference>
<feature type="domain" description="S-adenosylmethionine-dependent methyltransferase Rv2258c-like winged HTH" evidence="2">
    <location>
        <begin position="25"/>
        <end position="93"/>
    </location>
</feature>
<evidence type="ECO:0000313" key="3">
    <source>
        <dbReference type="EMBL" id="RAK43519.1"/>
    </source>
</evidence>
<dbReference type="PANTHER" id="PTHR45128:SF2">
    <property type="entry name" value="METHYLTRANSFERASE DOMAIN-CONTAINING PROTEIN"/>
    <property type="match status" value="1"/>
</dbReference>
<dbReference type="PANTHER" id="PTHR45128">
    <property type="entry name" value="METHYLTRANSFERASE TYPE 11"/>
    <property type="match status" value="1"/>
</dbReference>
<dbReference type="InterPro" id="IPR025714">
    <property type="entry name" value="Methyltranfer_dom"/>
</dbReference>
<accession>A0A327ZLK9</accession>
<dbReference type="CDD" id="cd02440">
    <property type="entry name" value="AdoMet_MTases"/>
    <property type="match status" value="1"/>
</dbReference>
<dbReference type="InterPro" id="IPR053173">
    <property type="entry name" value="SAM-binding_MTase"/>
</dbReference>
<keyword evidence="3" id="KW-0489">Methyltransferase</keyword>
<dbReference type="GO" id="GO:0032259">
    <property type="term" value="P:methylation"/>
    <property type="evidence" value="ECO:0007669"/>
    <property type="project" value="UniProtKB-KW"/>
</dbReference>
<dbReference type="AlphaFoldDB" id="A0A327ZLK9"/>
<dbReference type="OrthoDB" id="9801363at2"/>
<evidence type="ECO:0000259" key="1">
    <source>
        <dbReference type="Pfam" id="PF13847"/>
    </source>
</evidence>